<gene>
    <name evidence="1" type="ORF">OIU79_017081</name>
</gene>
<comment type="caution">
    <text evidence="1">The sequence shown here is derived from an EMBL/GenBank/DDBJ whole genome shotgun (WGS) entry which is preliminary data.</text>
</comment>
<evidence type="ECO:0000313" key="2">
    <source>
        <dbReference type="Proteomes" id="UP001151532"/>
    </source>
</evidence>
<accession>A0A9Q0WU27</accession>
<protein>
    <submittedName>
        <fullName evidence="1">Uncharacterized protein</fullName>
    </submittedName>
</protein>
<dbReference type="AlphaFoldDB" id="A0A9Q0WU27"/>
<name>A0A9Q0WU27_SALPP</name>
<evidence type="ECO:0000313" key="1">
    <source>
        <dbReference type="EMBL" id="KAJ6773540.1"/>
    </source>
</evidence>
<dbReference type="EMBL" id="JAPFFK010000002">
    <property type="protein sequence ID" value="KAJ6773540.1"/>
    <property type="molecule type" value="Genomic_DNA"/>
</dbReference>
<reference evidence="1" key="2">
    <citation type="journal article" date="2023" name="Int. J. Mol. Sci.">
        <title>De Novo Assembly and Annotation of 11 Diverse Shrub Willow (Salix) Genomes Reveals Novel Gene Organization in Sex-Linked Regions.</title>
        <authorList>
            <person name="Hyden B."/>
            <person name="Feng K."/>
            <person name="Yates T.B."/>
            <person name="Jawdy S."/>
            <person name="Cereghino C."/>
            <person name="Smart L.B."/>
            <person name="Muchero W."/>
        </authorList>
    </citation>
    <scope>NUCLEOTIDE SEQUENCE</scope>
    <source>
        <tissue evidence="1">Shoot tip</tissue>
    </source>
</reference>
<reference evidence="1" key="1">
    <citation type="submission" date="2022-11" db="EMBL/GenBank/DDBJ databases">
        <authorList>
            <person name="Hyden B.L."/>
            <person name="Feng K."/>
            <person name="Yates T."/>
            <person name="Jawdy S."/>
            <person name="Smart L.B."/>
            <person name="Muchero W."/>
        </authorList>
    </citation>
    <scope>NUCLEOTIDE SEQUENCE</scope>
    <source>
        <tissue evidence="1">Shoot tip</tissue>
    </source>
</reference>
<sequence length="40" mass="4522">MILQGLTGYDEWSMLAHKYARWVSSPLPGYDNRALPSSPI</sequence>
<keyword evidence="2" id="KW-1185">Reference proteome</keyword>
<proteinExistence type="predicted"/>
<dbReference type="Proteomes" id="UP001151532">
    <property type="component" value="Chromosome 5"/>
</dbReference>
<organism evidence="1 2">
    <name type="scientific">Salix purpurea</name>
    <name type="common">Purple osier willow</name>
    <dbReference type="NCBI Taxonomy" id="77065"/>
    <lineage>
        <taxon>Eukaryota</taxon>
        <taxon>Viridiplantae</taxon>
        <taxon>Streptophyta</taxon>
        <taxon>Embryophyta</taxon>
        <taxon>Tracheophyta</taxon>
        <taxon>Spermatophyta</taxon>
        <taxon>Magnoliopsida</taxon>
        <taxon>eudicotyledons</taxon>
        <taxon>Gunneridae</taxon>
        <taxon>Pentapetalae</taxon>
        <taxon>rosids</taxon>
        <taxon>fabids</taxon>
        <taxon>Malpighiales</taxon>
        <taxon>Salicaceae</taxon>
        <taxon>Saliceae</taxon>
        <taxon>Salix</taxon>
    </lineage>
</organism>